<dbReference type="OrthoDB" id="9810492at2"/>
<comment type="caution">
    <text evidence="9">The sequence shown here is derived from an EMBL/GenBank/DDBJ whole genome shotgun (WGS) entry which is preliminary data.</text>
</comment>
<organism evidence="9 10">
    <name type="scientific">Mesorhizobium kowhaii</name>
    <dbReference type="NCBI Taxonomy" id="1300272"/>
    <lineage>
        <taxon>Bacteria</taxon>
        <taxon>Pseudomonadati</taxon>
        <taxon>Pseudomonadota</taxon>
        <taxon>Alphaproteobacteria</taxon>
        <taxon>Hyphomicrobiales</taxon>
        <taxon>Phyllobacteriaceae</taxon>
        <taxon>Mesorhizobium</taxon>
    </lineage>
</organism>
<keyword evidence="4 7" id="KW-0812">Transmembrane</keyword>
<evidence type="ECO:0000256" key="5">
    <source>
        <dbReference type="ARBA" id="ARBA00022989"/>
    </source>
</evidence>
<keyword evidence="3" id="KW-1003">Cell membrane</keyword>
<evidence type="ECO:0000256" key="2">
    <source>
        <dbReference type="ARBA" id="ARBA00022448"/>
    </source>
</evidence>
<keyword evidence="10" id="KW-1185">Reference proteome</keyword>
<proteinExistence type="predicted"/>
<dbReference type="PANTHER" id="PTHR23517">
    <property type="entry name" value="RESISTANCE PROTEIN MDTM, PUTATIVE-RELATED-RELATED"/>
    <property type="match status" value="1"/>
</dbReference>
<feature type="transmembrane region" description="Helical" evidence="7">
    <location>
        <begin position="59"/>
        <end position="80"/>
    </location>
</feature>
<feature type="transmembrane region" description="Helical" evidence="7">
    <location>
        <begin position="352"/>
        <end position="374"/>
    </location>
</feature>
<keyword evidence="2" id="KW-0813">Transport</keyword>
<evidence type="ECO:0000313" key="9">
    <source>
        <dbReference type="EMBL" id="PZV40099.1"/>
    </source>
</evidence>
<feature type="transmembrane region" description="Helical" evidence="7">
    <location>
        <begin position="386"/>
        <end position="406"/>
    </location>
</feature>
<evidence type="ECO:0000313" key="10">
    <source>
        <dbReference type="Proteomes" id="UP000248616"/>
    </source>
</evidence>
<feature type="transmembrane region" description="Helical" evidence="7">
    <location>
        <begin position="290"/>
        <end position="310"/>
    </location>
</feature>
<gene>
    <name evidence="9" type="ORF">B5V02_02195</name>
</gene>
<accession>A0A2W7D1X0</accession>
<sequence>MSVVRRERSSNRTVRSGPLALGRQASFWVSAGVVVHTFWSSAAPAMTYQLYAEEWHLTHTVTTGIFAIYPIVVVTILILFGDISDHIGRRTTMLLGLGASLIGAFLFAVAPNVLWLFAGRAVMGVGVGLTAGPSTAAMVEFSAEGQAKRAASITAAAQAFGFVAALLLGGALTQYAPWPTHLSFWVLFALIALLFAATWFLPRHVGGQASSRWRPKVPSLPPGLRPAFTLASIAVTTAYTHGVLILSLGGQVARDLVGSPNAFVNGAALSLFAITSGVLGIVARDLRPRPAMMLGAIASAVGMGLLALSVAWHGLWIFLAATAMSGVGYSLLFLGGLTLINGAVATERRGGVLSAVYLFAYLSLGIVAVVLGAIATQRGLGLAVDLGAGIITLLSLVTIGLIAMLGMSVNTPAIPSTADTARRLTDRPEE</sequence>
<evidence type="ECO:0000256" key="4">
    <source>
        <dbReference type="ARBA" id="ARBA00022692"/>
    </source>
</evidence>
<comment type="subcellular location">
    <subcellularLocation>
        <location evidence="1">Cell membrane</location>
        <topology evidence="1">Multi-pass membrane protein</topology>
    </subcellularLocation>
</comment>
<evidence type="ECO:0000256" key="6">
    <source>
        <dbReference type="ARBA" id="ARBA00023136"/>
    </source>
</evidence>
<dbReference type="InterPro" id="IPR011701">
    <property type="entry name" value="MFS"/>
</dbReference>
<evidence type="ECO:0000259" key="8">
    <source>
        <dbReference type="PROSITE" id="PS50850"/>
    </source>
</evidence>
<dbReference type="Pfam" id="PF07690">
    <property type="entry name" value="MFS_1"/>
    <property type="match status" value="1"/>
</dbReference>
<dbReference type="PANTHER" id="PTHR23517:SF13">
    <property type="entry name" value="MAJOR FACILITATOR SUPERFAMILY MFS_1"/>
    <property type="match status" value="1"/>
</dbReference>
<evidence type="ECO:0000256" key="3">
    <source>
        <dbReference type="ARBA" id="ARBA00022475"/>
    </source>
</evidence>
<evidence type="ECO:0000256" key="7">
    <source>
        <dbReference type="SAM" id="Phobius"/>
    </source>
</evidence>
<feature type="transmembrane region" description="Helical" evidence="7">
    <location>
        <begin position="262"/>
        <end position="283"/>
    </location>
</feature>
<dbReference type="PROSITE" id="PS50850">
    <property type="entry name" value="MFS"/>
    <property type="match status" value="1"/>
</dbReference>
<feature type="transmembrane region" description="Helical" evidence="7">
    <location>
        <begin position="21"/>
        <end position="39"/>
    </location>
</feature>
<feature type="transmembrane region" description="Helical" evidence="7">
    <location>
        <begin position="121"/>
        <end position="141"/>
    </location>
</feature>
<dbReference type="EMBL" id="MZXV01000012">
    <property type="protein sequence ID" value="PZV40099.1"/>
    <property type="molecule type" value="Genomic_DNA"/>
</dbReference>
<dbReference type="Gene3D" id="1.20.1250.20">
    <property type="entry name" value="MFS general substrate transporter like domains"/>
    <property type="match status" value="1"/>
</dbReference>
<dbReference type="Proteomes" id="UP000248616">
    <property type="component" value="Unassembled WGS sequence"/>
</dbReference>
<feature type="transmembrane region" description="Helical" evidence="7">
    <location>
        <begin position="92"/>
        <end position="115"/>
    </location>
</feature>
<dbReference type="GO" id="GO:0022857">
    <property type="term" value="F:transmembrane transporter activity"/>
    <property type="evidence" value="ECO:0007669"/>
    <property type="project" value="InterPro"/>
</dbReference>
<dbReference type="InterPro" id="IPR020846">
    <property type="entry name" value="MFS_dom"/>
</dbReference>
<reference evidence="10" key="1">
    <citation type="submission" date="2017-03" db="EMBL/GenBank/DDBJ databases">
        <authorList>
            <person name="Safronova V.I."/>
            <person name="Sazanova A.L."/>
            <person name="Chirak E.R."/>
        </authorList>
    </citation>
    <scope>NUCLEOTIDE SEQUENCE [LARGE SCALE GENOMIC DNA]</scope>
    <source>
        <strain evidence="10">Ach-343</strain>
    </source>
</reference>
<name>A0A2W7D1X0_9HYPH</name>
<feature type="transmembrane region" description="Helical" evidence="7">
    <location>
        <begin position="182"/>
        <end position="202"/>
    </location>
</feature>
<keyword evidence="5 7" id="KW-1133">Transmembrane helix</keyword>
<feature type="domain" description="Major facilitator superfamily (MFS) profile" evidence="8">
    <location>
        <begin position="25"/>
        <end position="418"/>
    </location>
</feature>
<feature type="transmembrane region" description="Helical" evidence="7">
    <location>
        <begin position="316"/>
        <end position="340"/>
    </location>
</feature>
<evidence type="ECO:0000256" key="1">
    <source>
        <dbReference type="ARBA" id="ARBA00004651"/>
    </source>
</evidence>
<feature type="transmembrane region" description="Helical" evidence="7">
    <location>
        <begin position="223"/>
        <end position="250"/>
    </location>
</feature>
<protein>
    <recommendedName>
        <fullName evidence="8">Major facilitator superfamily (MFS) profile domain-containing protein</fullName>
    </recommendedName>
</protein>
<dbReference type="InterPro" id="IPR050171">
    <property type="entry name" value="MFS_Transporters"/>
</dbReference>
<dbReference type="SUPFAM" id="SSF103473">
    <property type="entry name" value="MFS general substrate transporter"/>
    <property type="match status" value="1"/>
</dbReference>
<dbReference type="AlphaFoldDB" id="A0A2W7D1X0"/>
<feature type="transmembrane region" description="Helical" evidence="7">
    <location>
        <begin position="153"/>
        <end position="176"/>
    </location>
</feature>
<dbReference type="GO" id="GO:0005886">
    <property type="term" value="C:plasma membrane"/>
    <property type="evidence" value="ECO:0007669"/>
    <property type="project" value="UniProtKB-SubCell"/>
</dbReference>
<keyword evidence="6 7" id="KW-0472">Membrane</keyword>
<dbReference type="InterPro" id="IPR036259">
    <property type="entry name" value="MFS_trans_sf"/>
</dbReference>